<gene>
    <name evidence="2" type="ORF">TAGGR_1527</name>
</gene>
<dbReference type="Gene3D" id="3.40.50.300">
    <property type="entry name" value="P-loop containing nucleotide triphosphate hydrolases"/>
    <property type="match status" value="1"/>
</dbReference>
<comment type="caution">
    <text evidence="2">The sequence shown here is derived from an EMBL/GenBank/DDBJ whole genome shotgun (WGS) entry which is preliminary data.</text>
</comment>
<dbReference type="InterPro" id="IPR014774">
    <property type="entry name" value="KaiC-like_dom"/>
</dbReference>
<sequence length="295" mass="32706">MKRETEITEKEFKEYPEPALKAIFTAREALERAPEIVGVPTGIEGLDELFYTTTSKGGKLIKQPLGGIPAYSVFNITGVSDTGKSLMVEQFTVQQAKKGNKVAFITVEAPANFLVAGLKLRAQAMGYDFEKFEDNIILIDAASYGSLRDNIPELLSTLAYVIQNYKVKFTVIDSVTGLFENREMLARVVVRQIFNFLKKWYQTALLVSQKRSGHEELTAEAAGGYAVGHIVDGTIVLAKELVDSAYKSKLYKKEIGEIVRLFRIDGCRLSGHDTKTHFLEITETGLVKILEPIGG</sequence>
<dbReference type="RefSeq" id="WP_059175810.1">
    <property type="nucleotide sequence ID" value="NZ_BCNO01000001.1"/>
</dbReference>
<evidence type="ECO:0000259" key="1">
    <source>
        <dbReference type="PROSITE" id="PS51146"/>
    </source>
</evidence>
<evidence type="ECO:0000313" key="2">
    <source>
        <dbReference type="EMBL" id="GAQ94347.1"/>
    </source>
</evidence>
<dbReference type="SUPFAM" id="SSF52540">
    <property type="entry name" value="P-loop containing nucleoside triphosphate hydrolases"/>
    <property type="match status" value="1"/>
</dbReference>
<dbReference type="OrthoDB" id="9802112at2"/>
<dbReference type="NCBIfam" id="TIGR03878">
    <property type="entry name" value="thermo_KaiC_2"/>
    <property type="match status" value="1"/>
</dbReference>
<dbReference type="STRING" id="86166.TAGGR_1527"/>
<dbReference type="InterPro" id="IPR022373">
    <property type="entry name" value="KaiC_containing"/>
</dbReference>
<dbReference type="PROSITE" id="PS51146">
    <property type="entry name" value="KAIC"/>
    <property type="match status" value="1"/>
</dbReference>
<dbReference type="PANTHER" id="PTHR42926">
    <property type="match status" value="1"/>
</dbReference>
<protein>
    <submittedName>
        <fullName evidence="2">KaiC domain protein, AF_0795 family</fullName>
    </submittedName>
</protein>
<keyword evidence="3" id="KW-1185">Reference proteome</keyword>
<dbReference type="Proteomes" id="UP000054976">
    <property type="component" value="Unassembled WGS sequence"/>
</dbReference>
<dbReference type="EMBL" id="BCNO01000001">
    <property type="protein sequence ID" value="GAQ94347.1"/>
    <property type="molecule type" value="Genomic_DNA"/>
</dbReference>
<dbReference type="InterPro" id="IPR051347">
    <property type="entry name" value="Circadian_clock_KaiC-rel"/>
</dbReference>
<proteinExistence type="predicted"/>
<evidence type="ECO:0000313" key="3">
    <source>
        <dbReference type="Proteomes" id="UP000054976"/>
    </source>
</evidence>
<dbReference type="InterPro" id="IPR027417">
    <property type="entry name" value="P-loop_NTPase"/>
</dbReference>
<dbReference type="GO" id="GO:0005524">
    <property type="term" value="F:ATP binding"/>
    <property type="evidence" value="ECO:0007669"/>
    <property type="project" value="InterPro"/>
</dbReference>
<accession>A0A0U9HMW4</accession>
<feature type="domain" description="KaiC" evidence="1">
    <location>
        <begin position="37"/>
        <end position="295"/>
    </location>
</feature>
<reference evidence="3" key="1">
    <citation type="submission" date="2016-01" db="EMBL/GenBank/DDBJ databases">
        <title>Draft genome sequence of Thermodesulfovibrio aggregans strain TGE-P1.</title>
        <authorList>
            <person name="Sekiguchi Y."/>
            <person name="Ohashi A."/>
            <person name="Matsuura N."/>
            <person name="Tourlousse M.D."/>
        </authorList>
    </citation>
    <scope>NUCLEOTIDE SEQUENCE [LARGE SCALE GENOMIC DNA]</scope>
    <source>
        <strain evidence="3">TGE-P1</strain>
    </source>
</reference>
<dbReference type="InterPro" id="IPR010624">
    <property type="entry name" value="KaiC_dom"/>
</dbReference>
<name>A0A0U9HMW4_9BACT</name>
<dbReference type="PANTHER" id="PTHR42926:SF1">
    <property type="entry name" value="CIRCADIAN CLOCK OSCILLATOR PROTEIN KAIC 1"/>
    <property type="match status" value="1"/>
</dbReference>
<dbReference type="CDD" id="cd01124">
    <property type="entry name" value="KaiC-like"/>
    <property type="match status" value="1"/>
</dbReference>
<organism evidence="2 3">
    <name type="scientific">Thermodesulfovibrio aggregans</name>
    <dbReference type="NCBI Taxonomy" id="86166"/>
    <lineage>
        <taxon>Bacteria</taxon>
        <taxon>Pseudomonadati</taxon>
        <taxon>Nitrospirota</taxon>
        <taxon>Thermodesulfovibrionia</taxon>
        <taxon>Thermodesulfovibrionales</taxon>
        <taxon>Thermodesulfovibrionaceae</taxon>
        <taxon>Thermodesulfovibrio</taxon>
    </lineage>
</organism>
<dbReference type="Pfam" id="PF06745">
    <property type="entry name" value="ATPase"/>
    <property type="match status" value="1"/>
</dbReference>
<dbReference type="AlphaFoldDB" id="A0A0U9HMW4"/>